<dbReference type="AlphaFoldDB" id="A0A0F8Z0U1"/>
<organism evidence="1">
    <name type="scientific">marine sediment metagenome</name>
    <dbReference type="NCBI Taxonomy" id="412755"/>
    <lineage>
        <taxon>unclassified sequences</taxon>
        <taxon>metagenomes</taxon>
        <taxon>ecological metagenomes</taxon>
    </lineage>
</organism>
<evidence type="ECO:0000313" key="1">
    <source>
        <dbReference type="EMBL" id="KKK59994.1"/>
    </source>
</evidence>
<dbReference type="EMBL" id="LAZR01063189">
    <property type="protein sequence ID" value="KKK59994.1"/>
    <property type="molecule type" value="Genomic_DNA"/>
</dbReference>
<comment type="caution">
    <text evidence="1">The sequence shown here is derived from an EMBL/GenBank/DDBJ whole genome shotgun (WGS) entry which is preliminary data.</text>
</comment>
<sequence>MEVAVIYEESYVLYGERANRSIHGVVVQHPNESQDEFMSRVKEEVDSLKSHWSYYEWEMFEYIFPDED</sequence>
<gene>
    <name evidence="1" type="ORF">LCGC14_3028790</name>
</gene>
<name>A0A0F8Z0U1_9ZZZZ</name>
<protein>
    <submittedName>
        <fullName evidence="1">Uncharacterized protein</fullName>
    </submittedName>
</protein>
<reference evidence="1" key="1">
    <citation type="journal article" date="2015" name="Nature">
        <title>Complex archaea that bridge the gap between prokaryotes and eukaryotes.</title>
        <authorList>
            <person name="Spang A."/>
            <person name="Saw J.H."/>
            <person name="Jorgensen S.L."/>
            <person name="Zaremba-Niedzwiedzka K."/>
            <person name="Martijn J."/>
            <person name="Lind A.E."/>
            <person name="van Eijk R."/>
            <person name="Schleper C."/>
            <person name="Guy L."/>
            <person name="Ettema T.J."/>
        </authorList>
    </citation>
    <scope>NUCLEOTIDE SEQUENCE</scope>
</reference>
<proteinExistence type="predicted"/>
<accession>A0A0F8Z0U1</accession>